<evidence type="ECO:0000313" key="2">
    <source>
        <dbReference type="EMBL" id="ACL47390.1"/>
    </source>
</evidence>
<evidence type="ECO:0008006" key="3">
    <source>
        <dbReference type="Google" id="ProtNLM"/>
    </source>
</evidence>
<dbReference type="OrthoDB" id="462212at2"/>
<reference evidence="2" key="1">
    <citation type="submission" date="2009-01" db="EMBL/GenBank/DDBJ databases">
        <title>Complete sequence of chromosome Cyanothece sp. PCC 7425.</title>
        <authorList>
            <consortium name="US DOE Joint Genome Institute"/>
            <person name="Lucas S."/>
            <person name="Copeland A."/>
            <person name="Lapidus A."/>
            <person name="Glavina del Rio T."/>
            <person name="Dalin E."/>
            <person name="Tice H."/>
            <person name="Bruce D."/>
            <person name="Goodwin L."/>
            <person name="Pitluck S."/>
            <person name="Sims D."/>
            <person name="Meineke L."/>
            <person name="Brettin T."/>
            <person name="Detter J.C."/>
            <person name="Han C."/>
            <person name="Larimer F."/>
            <person name="Land M."/>
            <person name="Hauser L."/>
            <person name="Kyrpides N."/>
            <person name="Ovchinnikova G."/>
            <person name="Liberton M."/>
            <person name="Stoeckel J."/>
            <person name="Banerjee A."/>
            <person name="Singh A."/>
            <person name="Page L."/>
            <person name="Sato H."/>
            <person name="Zhao L."/>
            <person name="Sherman L."/>
            <person name="Pakrasi H."/>
            <person name="Richardson P."/>
        </authorList>
    </citation>
    <scope>NUCLEOTIDE SEQUENCE</scope>
    <source>
        <strain evidence="2">PCC 7425</strain>
    </source>
</reference>
<organism evidence="2">
    <name type="scientific">Cyanothece sp. (strain PCC 7425 / ATCC 29141)</name>
    <dbReference type="NCBI Taxonomy" id="395961"/>
    <lineage>
        <taxon>Bacteria</taxon>
        <taxon>Bacillati</taxon>
        <taxon>Cyanobacteriota</taxon>
        <taxon>Cyanophyceae</taxon>
        <taxon>Gomontiellales</taxon>
        <taxon>Cyanothecaceae</taxon>
        <taxon>Cyanothece</taxon>
    </lineage>
</organism>
<dbReference type="STRING" id="395961.Cyan7425_5096"/>
<dbReference type="KEGG" id="cyn:Cyan7425_5096"/>
<dbReference type="NCBIfam" id="NF033486">
    <property type="entry name" value="harvest_ssl1498"/>
    <property type="match status" value="1"/>
</dbReference>
<dbReference type="eggNOG" id="ENOG5033BN1">
    <property type="taxonomic scope" value="Bacteria"/>
</dbReference>
<dbReference type="EMBL" id="CP001344">
    <property type="protein sequence ID" value="ACL47390.1"/>
    <property type="molecule type" value="Genomic_DNA"/>
</dbReference>
<name>B8HPD0_CYAP4</name>
<gene>
    <name evidence="2" type="ordered locus">Cyan7425_5096</name>
</gene>
<dbReference type="Pfam" id="PF26394">
    <property type="entry name" value="Psb34"/>
    <property type="match status" value="1"/>
</dbReference>
<keyword evidence="1" id="KW-0812">Transmembrane</keyword>
<dbReference type="AlphaFoldDB" id="B8HPD0"/>
<proteinExistence type="predicted"/>
<sequence>MYTVDETGVMNNYAVEPQMYLAEYPSTEQQRQYVFQAAIALMLVTTTLLTALAVS</sequence>
<keyword evidence="1" id="KW-0472">Membrane</keyword>
<protein>
    <recommendedName>
        <fullName evidence="3">O-succinylbenzoic acid--CoA ligase</fullName>
    </recommendedName>
</protein>
<feature type="transmembrane region" description="Helical" evidence="1">
    <location>
        <begin position="33"/>
        <end position="54"/>
    </location>
</feature>
<dbReference type="HOGENOM" id="CLU_200793_0_0_3"/>
<evidence type="ECO:0000256" key="1">
    <source>
        <dbReference type="SAM" id="Phobius"/>
    </source>
</evidence>
<dbReference type="InterPro" id="IPR048028">
    <property type="entry name" value="Psb34-like"/>
</dbReference>
<accession>B8HPD0</accession>
<keyword evidence="1" id="KW-1133">Transmembrane helix</keyword>